<reference evidence="2" key="1">
    <citation type="submission" date="2021-01" db="EMBL/GenBank/DDBJ databases">
        <authorList>
            <person name="Corre E."/>
            <person name="Pelletier E."/>
            <person name="Niang G."/>
            <person name="Scheremetjew M."/>
            <person name="Finn R."/>
            <person name="Kale V."/>
            <person name="Holt S."/>
            <person name="Cochrane G."/>
            <person name="Meng A."/>
            <person name="Brown T."/>
            <person name="Cohen L."/>
        </authorList>
    </citation>
    <scope>NUCLEOTIDE SEQUENCE</scope>
    <source>
        <strain evidence="2">CCMP826</strain>
    </source>
</reference>
<gene>
    <name evidence="2" type="ORF">HTAM1171_LOCUS9210</name>
</gene>
<evidence type="ECO:0000256" key="1">
    <source>
        <dbReference type="SAM" id="MobiDB-lite"/>
    </source>
</evidence>
<name>A0A7S2I3Y7_9STRA</name>
<evidence type="ECO:0000313" key="2">
    <source>
        <dbReference type="EMBL" id="CAD9507247.1"/>
    </source>
</evidence>
<organism evidence="2">
    <name type="scientific">Helicotheca tamesis</name>
    <dbReference type="NCBI Taxonomy" id="374047"/>
    <lineage>
        <taxon>Eukaryota</taxon>
        <taxon>Sar</taxon>
        <taxon>Stramenopiles</taxon>
        <taxon>Ochrophyta</taxon>
        <taxon>Bacillariophyta</taxon>
        <taxon>Mediophyceae</taxon>
        <taxon>Lithodesmiophycidae</taxon>
        <taxon>Lithodesmiales</taxon>
        <taxon>Lithodesmiaceae</taxon>
        <taxon>Helicotheca</taxon>
    </lineage>
</organism>
<feature type="region of interest" description="Disordered" evidence="1">
    <location>
        <begin position="50"/>
        <end position="84"/>
    </location>
</feature>
<sequence>MDKISVTIRGIDVALMIYLLSIMSKSFQPANGFIFRNNIPPHIHRPRISLFGSNRDNTDDVDPSSSVVGDENVDPSTSVVGSGGNDDDFLWDGNVIEGAHDAEFEDDDNDPSDAFMPSAGFMMGVASMSQTTGGVNSVLGKGTSGESESHTEKEAFSTIMMPSGVPFFGGGGLHQRTVDQEEELDEIGGDAFFLGSDGDDDDDVEANDAKADDSEFFEWDGTIDEDAHHDFD</sequence>
<accession>A0A7S2I3Y7</accession>
<protein>
    <submittedName>
        <fullName evidence="2">Uncharacterized protein</fullName>
    </submittedName>
</protein>
<dbReference type="EMBL" id="HBGV01014932">
    <property type="protein sequence ID" value="CAD9507247.1"/>
    <property type="molecule type" value="Transcribed_RNA"/>
</dbReference>
<dbReference type="AlphaFoldDB" id="A0A7S2I3Y7"/>
<proteinExistence type="predicted"/>